<dbReference type="EMBL" id="LRHK01000001">
    <property type="protein sequence ID" value="KWX18876.1"/>
    <property type="molecule type" value="Genomic_DNA"/>
</dbReference>
<dbReference type="PANTHER" id="PTHR36180">
    <property type="entry name" value="DNA-BINDING PROTEIN-RELATED-RELATED"/>
    <property type="match status" value="1"/>
</dbReference>
<gene>
    <name evidence="2" type="ORF">AWT83_10505</name>
</gene>
<name>A0A0V7YBJ3_ENTFC</name>
<dbReference type="Pfam" id="PF08346">
    <property type="entry name" value="AntA"/>
    <property type="match status" value="1"/>
</dbReference>
<organism evidence="2 3">
    <name type="scientific">Enterococcus faecium</name>
    <name type="common">Streptococcus faecium</name>
    <dbReference type="NCBI Taxonomy" id="1352"/>
    <lineage>
        <taxon>Bacteria</taxon>
        <taxon>Bacillati</taxon>
        <taxon>Bacillota</taxon>
        <taxon>Bacilli</taxon>
        <taxon>Lactobacillales</taxon>
        <taxon>Enterococcaceae</taxon>
        <taxon>Enterococcus</taxon>
    </lineage>
</organism>
<reference evidence="2 3" key="1">
    <citation type="submission" date="2016-01" db="EMBL/GenBank/DDBJ databases">
        <title>Molecular Mechanisms for transfer of large genomic segments between Enterococcus faecium strains.</title>
        <authorList>
            <person name="Garcia-Solache M.A."/>
            <person name="Lebreton F."/>
            <person name="Mclaughlin R.E."/>
            <person name="Whiteaker J.D."/>
            <person name="Gilmore M.S."/>
            <person name="Rice L.B."/>
        </authorList>
    </citation>
    <scope>NUCLEOTIDE SEQUENCE [LARGE SCALE GENOMIC DNA]</scope>
    <source>
        <strain evidence="2 3">D344RRF x C68</strain>
    </source>
</reference>
<dbReference type="AlphaFoldDB" id="A0A0V7YBJ3"/>
<dbReference type="PANTHER" id="PTHR36180:SF1">
    <property type="entry name" value="ANTA_ANTB ANTIREPRESSOR DOMAIN-CONTAINING PROTEIN"/>
    <property type="match status" value="1"/>
</dbReference>
<dbReference type="RefSeq" id="WP_002301769.1">
    <property type="nucleotide sequence ID" value="NZ_CAKMCF010000028.1"/>
</dbReference>
<sequence length="251" mass="29264">MKELIKVTTNEENEQLVNGRELHEFLEVATEYKKWFSRMAEYGFVENIDFVRVTQKCPTPGGIQNITDHAMKLDMAKEISMIQRTEKGKQARQYFIEVEKEYKQQLLDTSKLSPELQMFQGIFNAVAKQELETKRLATQMENITEIVALNTTDWRRECRKLVNKMAETQGGYGAYQEIQTAIYEEVDRRAGSSLKTRLTNLRNRMAGEGVPKSKRDKTNKLDVIESDKRLKEIYLSVVKDFAIKYGVWKEK</sequence>
<comment type="caution">
    <text evidence="2">The sequence shown here is derived from an EMBL/GenBank/DDBJ whole genome shotgun (WGS) entry which is preliminary data.</text>
</comment>
<evidence type="ECO:0000259" key="1">
    <source>
        <dbReference type="Pfam" id="PF08346"/>
    </source>
</evidence>
<feature type="domain" description="AntA/AntB antirepressor" evidence="1">
    <location>
        <begin position="17"/>
        <end position="85"/>
    </location>
</feature>
<evidence type="ECO:0000313" key="2">
    <source>
        <dbReference type="EMBL" id="KWX18876.1"/>
    </source>
</evidence>
<accession>A0A0V7YBJ3</accession>
<dbReference type="Proteomes" id="UP000070452">
    <property type="component" value="Unassembled WGS sequence"/>
</dbReference>
<protein>
    <submittedName>
        <fullName evidence="2">Antirepressor</fullName>
    </submittedName>
</protein>
<proteinExistence type="predicted"/>
<evidence type="ECO:0000313" key="3">
    <source>
        <dbReference type="Proteomes" id="UP000070452"/>
    </source>
</evidence>
<dbReference type="InterPro" id="IPR013557">
    <property type="entry name" value="AntA/B_antirep"/>
</dbReference>